<reference evidence="2 3" key="1">
    <citation type="submission" date="2018-07" db="EMBL/GenBank/DDBJ databases">
        <title>Lottiidibacillus patelloidae gen. nov., sp. nov., isolated from the intestinal tract of a marine limpet and the reclassification of B. taeanensis BH030017T, B. algicola KMM 3737T and B. hwajinpoensis SW-72T as genus Lottiidibacillus.</title>
        <authorList>
            <person name="Liu R."/>
            <person name="Huang Z."/>
        </authorList>
    </citation>
    <scope>NUCLEOTIDE SEQUENCE [LARGE SCALE GENOMIC DNA]</scope>
    <source>
        <strain evidence="2 3">BH030017</strain>
    </source>
</reference>
<dbReference type="Proteomes" id="UP000253314">
    <property type="component" value="Unassembled WGS sequence"/>
</dbReference>
<accession>A0A366XVS1</accession>
<sequence>MNRPFSFQVAIERTSFRKLMIAGVIGIVLIFLLVGFLTSFEAKYRLQSSSIHQWITSFSGESLVYVMGMENAYFTQVLSKESEPPSLSKVAFELATSVTPGDIRSLLGRELPGFALYDANILVAGEGTDFTNLPIESAPPMEVLMAEREATVENLEGLETDENKIPTPALTTNGKKVVYIYHTHSWESYFPLLKDIDTSDANQATDSKTNITLIGEKFGKELEKRGIGVEVNKTNMGEELHKKGWNSSRAYSASRPIVQSAMANNQDLKFFFDLHRDSLRKDKTTVTINNKAYAKTVFVIGEENGNYQENLKMANMLHTLIDEKYPGLSRGIIGKQGKGVNGVYNQDLSPNSLVIEIGGVDNTIEELSRTAEALAEVISDYYWQAEKVNN</sequence>
<feature type="transmembrane region" description="Helical" evidence="1">
    <location>
        <begin position="21"/>
        <end position="40"/>
    </location>
</feature>
<dbReference type="AlphaFoldDB" id="A0A366XVS1"/>
<dbReference type="EMBL" id="QOCW01000004">
    <property type="protein sequence ID" value="RBW70490.1"/>
    <property type="molecule type" value="Genomic_DNA"/>
</dbReference>
<dbReference type="NCBIfam" id="TIGR02867">
    <property type="entry name" value="spore_II_P"/>
    <property type="match status" value="1"/>
</dbReference>
<keyword evidence="1" id="KW-1133">Transmembrane helix</keyword>
<dbReference type="RefSeq" id="WP_113804942.1">
    <property type="nucleotide sequence ID" value="NZ_QOCW01000004.1"/>
</dbReference>
<dbReference type="OrthoDB" id="1633470at2"/>
<keyword evidence="1" id="KW-0812">Transmembrane</keyword>
<name>A0A366XVS1_9BACI</name>
<evidence type="ECO:0000313" key="3">
    <source>
        <dbReference type="Proteomes" id="UP000253314"/>
    </source>
</evidence>
<dbReference type="InterPro" id="IPR010897">
    <property type="entry name" value="Spore_II_P"/>
</dbReference>
<keyword evidence="3" id="KW-1185">Reference proteome</keyword>
<keyword evidence="1" id="KW-0472">Membrane</keyword>
<protein>
    <submittedName>
        <fullName evidence="2">Stage II sporulation protein P</fullName>
    </submittedName>
</protein>
<evidence type="ECO:0000256" key="1">
    <source>
        <dbReference type="SAM" id="Phobius"/>
    </source>
</evidence>
<evidence type="ECO:0000313" key="2">
    <source>
        <dbReference type="EMBL" id="RBW70490.1"/>
    </source>
</evidence>
<dbReference type="SUPFAM" id="SSF53187">
    <property type="entry name" value="Zn-dependent exopeptidases"/>
    <property type="match status" value="1"/>
</dbReference>
<comment type="caution">
    <text evidence="2">The sequence shown here is derived from an EMBL/GenBank/DDBJ whole genome shotgun (WGS) entry which is preliminary data.</text>
</comment>
<proteinExistence type="predicted"/>
<organism evidence="2 3">
    <name type="scientific">Bacillus taeanensis</name>
    <dbReference type="NCBI Taxonomy" id="273032"/>
    <lineage>
        <taxon>Bacteria</taxon>
        <taxon>Bacillati</taxon>
        <taxon>Bacillota</taxon>
        <taxon>Bacilli</taxon>
        <taxon>Bacillales</taxon>
        <taxon>Bacillaceae</taxon>
        <taxon>Bacillus</taxon>
    </lineage>
</organism>
<dbReference type="Pfam" id="PF07454">
    <property type="entry name" value="SpoIIP"/>
    <property type="match status" value="1"/>
</dbReference>
<gene>
    <name evidence="2" type="ORF">DS031_05550</name>
</gene>